<evidence type="ECO:0000256" key="1">
    <source>
        <dbReference type="ARBA" id="ARBA00004651"/>
    </source>
</evidence>
<gene>
    <name evidence="9" type="ORF">E6H04_06950</name>
</gene>
<dbReference type="PANTHER" id="PTHR43386:SF1">
    <property type="entry name" value="D,D-DIPEPTIDE TRANSPORT SYSTEM PERMEASE PROTEIN DDPC-RELATED"/>
    <property type="match status" value="1"/>
</dbReference>
<accession>A0A537JCZ7</accession>
<feature type="transmembrane region" description="Helical" evidence="7">
    <location>
        <begin position="105"/>
        <end position="131"/>
    </location>
</feature>
<evidence type="ECO:0000256" key="2">
    <source>
        <dbReference type="ARBA" id="ARBA00022448"/>
    </source>
</evidence>
<dbReference type="InterPro" id="IPR000515">
    <property type="entry name" value="MetI-like"/>
</dbReference>
<dbReference type="SUPFAM" id="SSF161098">
    <property type="entry name" value="MetI-like"/>
    <property type="match status" value="1"/>
</dbReference>
<feature type="transmembrane region" description="Helical" evidence="7">
    <location>
        <begin position="266"/>
        <end position="286"/>
    </location>
</feature>
<keyword evidence="6 7" id="KW-0472">Membrane</keyword>
<evidence type="ECO:0000256" key="5">
    <source>
        <dbReference type="ARBA" id="ARBA00022989"/>
    </source>
</evidence>
<dbReference type="PANTHER" id="PTHR43386">
    <property type="entry name" value="OLIGOPEPTIDE TRANSPORT SYSTEM PERMEASE PROTEIN APPC"/>
    <property type="match status" value="1"/>
</dbReference>
<reference evidence="9 10" key="1">
    <citation type="journal article" date="2019" name="Nat. Microbiol.">
        <title>Mediterranean grassland soil C-N compound turnover is dependent on rainfall and depth, and is mediated by genomically divergent microorganisms.</title>
        <authorList>
            <person name="Diamond S."/>
            <person name="Andeer P.F."/>
            <person name="Li Z."/>
            <person name="Crits-Christoph A."/>
            <person name="Burstein D."/>
            <person name="Anantharaman K."/>
            <person name="Lane K.R."/>
            <person name="Thomas B.C."/>
            <person name="Pan C."/>
            <person name="Northen T.R."/>
            <person name="Banfield J.F."/>
        </authorList>
    </citation>
    <scope>NUCLEOTIDE SEQUENCE [LARGE SCALE GENOMIC DNA]</scope>
    <source>
        <strain evidence="9">NP_7</strain>
    </source>
</reference>
<keyword evidence="3" id="KW-1003">Cell membrane</keyword>
<organism evidence="9 10">
    <name type="scientific">Candidatus Segetimicrobium genomatis</name>
    <dbReference type="NCBI Taxonomy" id="2569760"/>
    <lineage>
        <taxon>Bacteria</taxon>
        <taxon>Bacillati</taxon>
        <taxon>Candidatus Sysuimicrobiota</taxon>
        <taxon>Candidatus Sysuimicrobiia</taxon>
        <taxon>Candidatus Sysuimicrobiales</taxon>
        <taxon>Candidatus Segetimicrobiaceae</taxon>
        <taxon>Candidatus Segetimicrobium</taxon>
    </lineage>
</organism>
<evidence type="ECO:0000256" key="7">
    <source>
        <dbReference type="RuleBase" id="RU363032"/>
    </source>
</evidence>
<comment type="subcellular location">
    <subcellularLocation>
        <location evidence="1 7">Cell membrane</location>
        <topology evidence="1 7">Multi-pass membrane protein</topology>
    </subcellularLocation>
</comment>
<evidence type="ECO:0000313" key="9">
    <source>
        <dbReference type="EMBL" id="TMI81360.1"/>
    </source>
</evidence>
<evidence type="ECO:0000256" key="4">
    <source>
        <dbReference type="ARBA" id="ARBA00022692"/>
    </source>
</evidence>
<comment type="caution">
    <text evidence="9">The sequence shown here is derived from an EMBL/GenBank/DDBJ whole genome shotgun (WGS) entry which is preliminary data.</text>
</comment>
<keyword evidence="4 7" id="KW-0812">Transmembrane</keyword>
<name>A0A537JCZ7_9BACT</name>
<comment type="similarity">
    <text evidence="7">Belongs to the binding-protein-dependent transport system permease family.</text>
</comment>
<dbReference type="PROSITE" id="PS50928">
    <property type="entry name" value="ABC_TM1"/>
    <property type="match status" value="1"/>
</dbReference>
<sequence>MRLSTPGSAWAERRPVAATAGAASPLRWLPRPVARSPLALVALGLVAAWGVAAFSAPVLAPHLPLAQDIVHRLSPPSRDHWLGTDPLGRDVLSRILYGARLSIPVGAAAVVLAGGLGIALGGAAGFLGGIVDETIMRITDLMLAFPTVILAMVITAALGAGIHNAVLAIMVAWWPSYARLERGLVLAVRQREFVEAARVLGASRLRIALRHVLPATISPIVILGTLDVGHAILTFASLSFLGLGPPPQVPEWGSMIAAGRNYLNQWWIATFPGLAILSLVLAFNVVGDSLRDLLDPRLRRV</sequence>
<dbReference type="Gene3D" id="1.10.3720.10">
    <property type="entry name" value="MetI-like"/>
    <property type="match status" value="1"/>
</dbReference>
<evidence type="ECO:0000256" key="3">
    <source>
        <dbReference type="ARBA" id="ARBA00022475"/>
    </source>
</evidence>
<dbReference type="InterPro" id="IPR035906">
    <property type="entry name" value="MetI-like_sf"/>
</dbReference>
<evidence type="ECO:0000313" key="10">
    <source>
        <dbReference type="Proteomes" id="UP000320048"/>
    </source>
</evidence>
<dbReference type="Pfam" id="PF00528">
    <property type="entry name" value="BPD_transp_1"/>
    <property type="match status" value="1"/>
</dbReference>
<protein>
    <submittedName>
        <fullName evidence="9">ABC transporter permease</fullName>
    </submittedName>
</protein>
<feature type="transmembrane region" description="Helical" evidence="7">
    <location>
        <begin position="143"/>
        <end position="174"/>
    </location>
</feature>
<evidence type="ECO:0000259" key="8">
    <source>
        <dbReference type="PROSITE" id="PS50928"/>
    </source>
</evidence>
<evidence type="ECO:0000256" key="6">
    <source>
        <dbReference type="ARBA" id="ARBA00023136"/>
    </source>
</evidence>
<dbReference type="InterPro" id="IPR050366">
    <property type="entry name" value="BP-dependent_transpt_permease"/>
</dbReference>
<dbReference type="GO" id="GO:0055085">
    <property type="term" value="P:transmembrane transport"/>
    <property type="evidence" value="ECO:0007669"/>
    <property type="project" value="InterPro"/>
</dbReference>
<keyword evidence="2 7" id="KW-0813">Transport</keyword>
<dbReference type="EMBL" id="VBAO01000175">
    <property type="protein sequence ID" value="TMI81360.1"/>
    <property type="molecule type" value="Genomic_DNA"/>
</dbReference>
<dbReference type="AlphaFoldDB" id="A0A537JCZ7"/>
<dbReference type="Proteomes" id="UP000320048">
    <property type="component" value="Unassembled WGS sequence"/>
</dbReference>
<dbReference type="GO" id="GO:0005886">
    <property type="term" value="C:plasma membrane"/>
    <property type="evidence" value="ECO:0007669"/>
    <property type="project" value="UniProtKB-SubCell"/>
</dbReference>
<keyword evidence="5 7" id="KW-1133">Transmembrane helix</keyword>
<proteinExistence type="inferred from homology"/>
<feature type="transmembrane region" description="Helical" evidence="7">
    <location>
        <begin position="220"/>
        <end position="245"/>
    </location>
</feature>
<feature type="transmembrane region" description="Helical" evidence="7">
    <location>
        <begin position="37"/>
        <end position="60"/>
    </location>
</feature>
<feature type="domain" description="ABC transmembrane type-1" evidence="8">
    <location>
        <begin position="99"/>
        <end position="287"/>
    </location>
</feature>
<dbReference type="CDD" id="cd06261">
    <property type="entry name" value="TM_PBP2"/>
    <property type="match status" value="1"/>
</dbReference>